<protein>
    <submittedName>
        <fullName evidence="1">Uncharacterized protein</fullName>
    </submittedName>
</protein>
<evidence type="ECO:0000313" key="1">
    <source>
        <dbReference type="EMBL" id="GAA1870985.1"/>
    </source>
</evidence>
<reference evidence="1 2" key="1">
    <citation type="journal article" date="2019" name="Int. J. Syst. Evol. Microbiol.">
        <title>The Global Catalogue of Microorganisms (GCM) 10K type strain sequencing project: providing services to taxonomists for standard genome sequencing and annotation.</title>
        <authorList>
            <consortium name="The Broad Institute Genomics Platform"/>
            <consortium name="The Broad Institute Genome Sequencing Center for Infectious Disease"/>
            <person name="Wu L."/>
            <person name="Ma J."/>
        </authorList>
    </citation>
    <scope>NUCLEOTIDE SEQUENCE [LARGE SCALE GENOMIC DNA]</scope>
    <source>
        <strain evidence="1 2">JCM 16009</strain>
    </source>
</reference>
<gene>
    <name evidence="1" type="ORF">GCM10009836_59600</name>
</gene>
<name>A0ABN2NJL6_9PSEU</name>
<dbReference type="Proteomes" id="UP001500449">
    <property type="component" value="Unassembled WGS sequence"/>
</dbReference>
<proteinExistence type="predicted"/>
<sequence length="135" mass="15158">MTLTRTTPPRPFVPDPRAVPGSVPAIVDAAFYRLRVQLNAARDWPPVAPLDRAARADRLAVLHDRAARWWEVLYRHTSSAVPFLYVRAAGRAADDQREQARFWRETASDWRARAEQRPTSDAAGALSNWAELGVA</sequence>
<keyword evidence="2" id="KW-1185">Reference proteome</keyword>
<organism evidence="1 2">
    <name type="scientific">Pseudonocardia ailaonensis</name>
    <dbReference type="NCBI Taxonomy" id="367279"/>
    <lineage>
        <taxon>Bacteria</taxon>
        <taxon>Bacillati</taxon>
        <taxon>Actinomycetota</taxon>
        <taxon>Actinomycetes</taxon>
        <taxon>Pseudonocardiales</taxon>
        <taxon>Pseudonocardiaceae</taxon>
        <taxon>Pseudonocardia</taxon>
    </lineage>
</organism>
<comment type="caution">
    <text evidence="1">The sequence shown here is derived from an EMBL/GenBank/DDBJ whole genome shotgun (WGS) entry which is preliminary data.</text>
</comment>
<dbReference type="RefSeq" id="WP_344424544.1">
    <property type="nucleotide sequence ID" value="NZ_BAAAQK010000025.1"/>
</dbReference>
<dbReference type="EMBL" id="BAAAQK010000025">
    <property type="protein sequence ID" value="GAA1870985.1"/>
    <property type="molecule type" value="Genomic_DNA"/>
</dbReference>
<evidence type="ECO:0000313" key="2">
    <source>
        <dbReference type="Proteomes" id="UP001500449"/>
    </source>
</evidence>
<accession>A0ABN2NJL6</accession>